<comment type="subcellular location">
    <subcellularLocation>
        <location evidence="1">Cell outer membrane</location>
    </subcellularLocation>
</comment>
<feature type="compositionally biased region" description="Polar residues" evidence="5">
    <location>
        <begin position="240"/>
        <end position="260"/>
    </location>
</feature>
<evidence type="ECO:0000313" key="9">
    <source>
        <dbReference type="Proteomes" id="UP000184390"/>
    </source>
</evidence>
<dbReference type="EMBL" id="FQYL01000017">
    <property type="protein sequence ID" value="SHJ26651.1"/>
    <property type="molecule type" value="Genomic_DNA"/>
</dbReference>
<feature type="compositionally biased region" description="Low complexity" evidence="5">
    <location>
        <begin position="154"/>
        <end position="183"/>
    </location>
</feature>
<dbReference type="InterPro" id="IPR006664">
    <property type="entry name" value="OMP_bac"/>
</dbReference>
<feature type="region of interest" description="Disordered" evidence="5">
    <location>
        <begin position="206"/>
        <end position="264"/>
    </location>
</feature>
<comment type="caution">
    <text evidence="8">The sequence shown here is derived from an EMBL/GenBank/DDBJ whole genome shotgun (WGS) entry which is preliminary data.</text>
</comment>
<evidence type="ECO:0000259" key="7">
    <source>
        <dbReference type="PROSITE" id="PS51123"/>
    </source>
</evidence>
<keyword evidence="6" id="KW-0732">Signal</keyword>
<reference evidence="8 9" key="1">
    <citation type="submission" date="2016-11" db="EMBL/GenBank/DDBJ databases">
        <authorList>
            <person name="Varghese N."/>
            <person name="Submissions S."/>
        </authorList>
    </citation>
    <scope>NUCLEOTIDE SEQUENCE [LARGE SCALE GENOMIC DNA]</scope>
    <source>
        <strain evidence="8 9">PA</strain>
    </source>
</reference>
<dbReference type="PROSITE" id="PS51123">
    <property type="entry name" value="OMPA_2"/>
    <property type="match status" value="1"/>
</dbReference>
<feature type="chain" id="PRO_5045305720" evidence="6">
    <location>
        <begin position="31"/>
        <end position="436"/>
    </location>
</feature>
<evidence type="ECO:0000256" key="3">
    <source>
        <dbReference type="ARBA" id="ARBA00023237"/>
    </source>
</evidence>
<feature type="region of interest" description="Disordered" evidence="5">
    <location>
        <begin position="154"/>
        <end position="185"/>
    </location>
</feature>
<feature type="signal peptide" evidence="6">
    <location>
        <begin position="1"/>
        <end position="30"/>
    </location>
</feature>
<dbReference type="PANTHER" id="PTHR30329">
    <property type="entry name" value="STATOR ELEMENT OF FLAGELLAR MOTOR COMPLEX"/>
    <property type="match status" value="1"/>
</dbReference>
<evidence type="ECO:0000313" key="8">
    <source>
        <dbReference type="EMBL" id="SHJ26651.1"/>
    </source>
</evidence>
<keyword evidence="3" id="KW-0998">Cell outer membrane</keyword>
<dbReference type="InterPro" id="IPR006665">
    <property type="entry name" value="OmpA-like"/>
</dbReference>
<dbReference type="Pfam" id="PF00691">
    <property type="entry name" value="OmpA"/>
    <property type="match status" value="1"/>
</dbReference>
<feature type="region of interest" description="Disordered" evidence="5">
    <location>
        <begin position="36"/>
        <end position="56"/>
    </location>
</feature>
<gene>
    <name evidence="8" type="ORF">SAMN05216246_11741</name>
</gene>
<feature type="domain" description="OmpA-like" evidence="7">
    <location>
        <begin position="315"/>
        <end position="436"/>
    </location>
</feature>
<dbReference type="InterPro" id="IPR050330">
    <property type="entry name" value="Bact_OuterMem_StrucFunc"/>
</dbReference>
<dbReference type="CDD" id="cd07185">
    <property type="entry name" value="OmpA_C-like"/>
    <property type="match status" value="1"/>
</dbReference>
<dbReference type="RefSeq" id="WP_073454422.1">
    <property type="nucleotide sequence ID" value="NZ_FQYL01000017.1"/>
</dbReference>
<name>A0ABY1IJK0_9ACTO</name>
<dbReference type="PRINTS" id="PR01021">
    <property type="entry name" value="OMPADOMAIN"/>
</dbReference>
<evidence type="ECO:0000256" key="2">
    <source>
        <dbReference type="ARBA" id="ARBA00023136"/>
    </source>
</evidence>
<dbReference type="Proteomes" id="UP000184390">
    <property type="component" value="Unassembled WGS sequence"/>
</dbReference>
<keyword evidence="9" id="KW-1185">Reference proteome</keyword>
<sequence length="436" mass="42635">MNLAFSGRPAHRRSPLITLTAALVVAGSLAACGSSSESSDSADSTAGSSAASPAGAATGAAAAGGQASGLPAVAGYQVGEIPPIPLFSMPDLSVLGAEPASYAPDLAATVSSQPGITVGPARCDASGALDSSHGRTLLDGSAGGTTMGDGATVTTDGDGSGTYSDGDTTVTTGGDGSGTYSDGKVTITSDGSGSGTYSAGEITVTTDSDGSGTYSDGKVTITSDGNGSGTYSNSGTSETITVSADGSGTYSTDQVTNTNAGDGSGTYSDGTGLLIINNGNGTGTVNGQAVDMEPLPPVGKVGDFPPMSSIKPITSCGTVITLDDGVLFDFGSAEVRPEATTTLTSLSGVLTKAGAPTIHVYGHTDSVSDEAFNQTLSEQRAQAVVDILKGAGATSSIDATGYGETRPVAPNENADGSDSPAGRQLNRRVEIFVPAF</sequence>
<evidence type="ECO:0000256" key="5">
    <source>
        <dbReference type="SAM" id="MobiDB-lite"/>
    </source>
</evidence>
<evidence type="ECO:0000256" key="4">
    <source>
        <dbReference type="PROSITE-ProRule" id="PRU00473"/>
    </source>
</evidence>
<dbReference type="PANTHER" id="PTHR30329:SF21">
    <property type="entry name" value="LIPOPROTEIN YIAD-RELATED"/>
    <property type="match status" value="1"/>
</dbReference>
<feature type="region of interest" description="Disordered" evidence="5">
    <location>
        <begin position="396"/>
        <end position="423"/>
    </location>
</feature>
<dbReference type="InterPro" id="IPR036737">
    <property type="entry name" value="OmpA-like_sf"/>
</dbReference>
<feature type="compositionally biased region" description="Low complexity" evidence="5">
    <location>
        <begin position="222"/>
        <end position="239"/>
    </location>
</feature>
<dbReference type="SUPFAM" id="SSF103088">
    <property type="entry name" value="OmpA-like"/>
    <property type="match status" value="1"/>
</dbReference>
<dbReference type="Gene3D" id="3.30.1330.60">
    <property type="entry name" value="OmpA-like domain"/>
    <property type="match status" value="1"/>
</dbReference>
<keyword evidence="2 4" id="KW-0472">Membrane</keyword>
<evidence type="ECO:0000256" key="6">
    <source>
        <dbReference type="SAM" id="SignalP"/>
    </source>
</evidence>
<evidence type="ECO:0000256" key="1">
    <source>
        <dbReference type="ARBA" id="ARBA00004442"/>
    </source>
</evidence>
<organism evidence="8 9">
    <name type="scientific">Actinomyces denticolens</name>
    <dbReference type="NCBI Taxonomy" id="52767"/>
    <lineage>
        <taxon>Bacteria</taxon>
        <taxon>Bacillati</taxon>
        <taxon>Actinomycetota</taxon>
        <taxon>Actinomycetes</taxon>
        <taxon>Actinomycetales</taxon>
        <taxon>Actinomycetaceae</taxon>
        <taxon>Actinomyces</taxon>
    </lineage>
</organism>
<accession>A0ABY1IJK0</accession>
<proteinExistence type="predicted"/>
<protein>
    <submittedName>
        <fullName evidence="8">OmpA-OmpF porin, OOP family</fullName>
    </submittedName>
</protein>